<dbReference type="AlphaFoldDB" id="G3AU44"/>
<name>G3AU44_SPAPN</name>
<feature type="region of interest" description="Disordered" evidence="1">
    <location>
        <begin position="811"/>
        <end position="884"/>
    </location>
</feature>
<evidence type="ECO:0000259" key="2">
    <source>
        <dbReference type="PROSITE" id="PS50238"/>
    </source>
</evidence>
<dbReference type="EMBL" id="GL996505">
    <property type="protein sequence ID" value="EGW30420.1"/>
    <property type="molecule type" value="Genomic_DNA"/>
</dbReference>
<dbReference type="OMA" id="SEGMWFE"/>
<dbReference type="InterPro" id="IPR008936">
    <property type="entry name" value="Rho_GTPase_activation_prot"/>
</dbReference>
<dbReference type="GO" id="GO:0007165">
    <property type="term" value="P:signal transduction"/>
    <property type="evidence" value="ECO:0007669"/>
    <property type="project" value="InterPro"/>
</dbReference>
<dbReference type="InParanoid" id="G3AU44"/>
<sequence length="884" mass="100864">MASPTHFANSYWSSDYKTAIDQLQNESTTSLAQLHELRKLVFSYINYFTGNSEYLDKSSNDLLPRSSPFSVNKASPSRRRVVSASVVASESVTPQPDSVEEITMSMAYNNYINHMKFDSQLLIQMASIIDRDVLEEITQFLKYEEPKLKGEVSRLQEAYIEYLTSFNKIEKLKSRHQEQLRLKEFNDSSIKISIEDTSVNDSIASDDSYTTEADSSIIDSTKAADNGFDEFEFPLKLGSAPISNRDELRDLMNQLISKVPTIKRKIPIPGYKPDIFSSDSLCGVVSKMRLRGLTPSRMNLERFGQSLLDMGLIVTSQFLASKKFKSEGMWFEWSDLAYFVREYDDEATDVETPTLHATALAASPSSTKFQSEVAETTKRLNAMFNSVKSSIMKTNHDEMLIDIQQKYEQEYLSLEELKFRLENGTLQITQYLQEFEKNKIEIVYKSLSRLSEILNRFSHKQAETLEHFSNDFINRINRSANYQHDLQLVLKKYSTGIYFPSNTSPEALVKKSPGQSGAHYQNLKYQFNLYKDIPLQLQVGQLYPASLLSITSIPYILYQAIKIIETDHESCRKYWLSPIDYQSVWEIKQDIIMLISNFTPDLNAEISNERLIQGEFLNKVVEYLKGKSIENVVCFLKSWLLEISDSCIPFVVYDSIAHIYSKENTVDELLKQLSTIPRSNLATLVFVLEHISRVFDMSVISQYEVSDEIEEGEDEANLEEVAAKLNSMDEIGAVPFVHLIMRPSVVKHSSGFKPPIETYVKFLQDLLKLKVRSHLLKKLIDNEQTIKRKRLETEKNGLSLKRVSLVVPEAEPTIPTTPKKETTNMSLSIKSPRPVSGEFSLRPFRTRATPQPSPRGSPTRSPVISRESSPVRSGSVLLPTVKIE</sequence>
<accession>G3AU44</accession>
<dbReference type="GeneID" id="18870554"/>
<dbReference type="RefSeq" id="XP_007377391.1">
    <property type="nucleotide sequence ID" value="XM_007377329.1"/>
</dbReference>
<dbReference type="Proteomes" id="UP000000709">
    <property type="component" value="Unassembled WGS sequence"/>
</dbReference>
<reference evidence="3 4" key="1">
    <citation type="journal article" date="2011" name="Proc. Natl. Acad. Sci. U.S.A.">
        <title>Comparative genomics of xylose-fermenting fungi for enhanced biofuel production.</title>
        <authorList>
            <person name="Wohlbach D.J."/>
            <person name="Kuo A."/>
            <person name="Sato T.K."/>
            <person name="Potts K.M."/>
            <person name="Salamov A.A."/>
            <person name="LaButti K.M."/>
            <person name="Sun H."/>
            <person name="Clum A."/>
            <person name="Pangilinan J.L."/>
            <person name="Lindquist E.A."/>
            <person name="Lucas S."/>
            <person name="Lapidus A."/>
            <person name="Jin M."/>
            <person name="Gunawan C."/>
            <person name="Balan V."/>
            <person name="Dale B.E."/>
            <person name="Jeffries T.W."/>
            <person name="Zinkel R."/>
            <person name="Barry K.W."/>
            <person name="Grigoriev I.V."/>
            <person name="Gasch A.P."/>
        </authorList>
    </citation>
    <scope>NUCLEOTIDE SEQUENCE [LARGE SCALE GENOMIC DNA]</scope>
    <source>
        <strain evidence="4">NRRL Y-27907 / 11-Y1</strain>
    </source>
</reference>
<dbReference type="Gene3D" id="1.10.555.10">
    <property type="entry name" value="Rho GTPase activation protein"/>
    <property type="match status" value="1"/>
</dbReference>
<evidence type="ECO:0000313" key="3">
    <source>
        <dbReference type="EMBL" id="EGW30420.1"/>
    </source>
</evidence>
<evidence type="ECO:0000313" key="4">
    <source>
        <dbReference type="Proteomes" id="UP000000709"/>
    </source>
</evidence>
<organism evidence="4">
    <name type="scientific">Spathaspora passalidarum (strain NRRL Y-27907 / 11-Y1)</name>
    <dbReference type="NCBI Taxonomy" id="619300"/>
    <lineage>
        <taxon>Eukaryota</taxon>
        <taxon>Fungi</taxon>
        <taxon>Dikarya</taxon>
        <taxon>Ascomycota</taxon>
        <taxon>Saccharomycotina</taxon>
        <taxon>Pichiomycetes</taxon>
        <taxon>Debaryomycetaceae</taxon>
        <taxon>Spathaspora</taxon>
    </lineage>
</organism>
<dbReference type="InterPro" id="IPR000198">
    <property type="entry name" value="RhoGAP_dom"/>
</dbReference>
<dbReference type="OrthoDB" id="2155291at2759"/>
<dbReference type="PROSITE" id="PS50238">
    <property type="entry name" value="RHOGAP"/>
    <property type="match status" value="1"/>
</dbReference>
<dbReference type="Pfam" id="PF00620">
    <property type="entry name" value="RhoGAP"/>
    <property type="match status" value="1"/>
</dbReference>
<gene>
    <name evidence="3" type="ORF">SPAPADRAFT_143563</name>
</gene>
<evidence type="ECO:0000256" key="1">
    <source>
        <dbReference type="SAM" id="MobiDB-lite"/>
    </source>
</evidence>
<protein>
    <recommendedName>
        <fullName evidence="2">Rho-GAP domain-containing protein</fullName>
    </recommendedName>
</protein>
<dbReference type="InterPro" id="IPR027267">
    <property type="entry name" value="AH/BAR_dom_sf"/>
</dbReference>
<keyword evidence="4" id="KW-1185">Reference proteome</keyword>
<dbReference type="FunCoup" id="G3AU44">
    <property type="interactions" value="38"/>
</dbReference>
<dbReference type="Gene3D" id="1.20.1270.60">
    <property type="entry name" value="Arfaptin homology (AH) domain/BAR domain"/>
    <property type="match status" value="1"/>
</dbReference>
<dbReference type="SUPFAM" id="SSF48350">
    <property type="entry name" value="GTPase activation domain, GAP"/>
    <property type="match status" value="1"/>
</dbReference>
<feature type="compositionally biased region" description="Polar residues" evidence="1">
    <location>
        <begin position="848"/>
        <end position="872"/>
    </location>
</feature>
<proteinExistence type="predicted"/>
<dbReference type="eggNOG" id="ENOG502R1XI">
    <property type="taxonomic scope" value="Eukaryota"/>
</dbReference>
<dbReference type="HOGENOM" id="CLU_334934_0_0_1"/>
<dbReference type="SMART" id="SM00324">
    <property type="entry name" value="RhoGAP"/>
    <property type="match status" value="1"/>
</dbReference>
<feature type="domain" description="Rho-GAP" evidence="2">
    <location>
        <begin position="545"/>
        <end position="787"/>
    </location>
</feature>
<dbReference type="KEGG" id="spaa:SPAPADRAFT_143563"/>